<dbReference type="OrthoDB" id="288554at2"/>
<comment type="caution">
    <text evidence="2">The sequence shown here is derived from an EMBL/GenBank/DDBJ whole genome shotgun (WGS) entry which is preliminary data.</text>
</comment>
<dbReference type="InterPro" id="IPR049248">
    <property type="entry name" value="DUF6881"/>
</dbReference>
<feature type="domain" description="DUF6881" evidence="1">
    <location>
        <begin position="2"/>
        <end position="88"/>
    </location>
</feature>
<evidence type="ECO:0000313" key="3">
    <source>
        <dbReference type="Proteomes" id="UP000182229"/>
    </source>
</evidence>
<name>A0A1L9AWI7_9BACT</name>
<dbReference type="Proteomes" id="UP000182229">
    <property type="component" value="Unassembled WGS sequence"/>
</dbReference>
<evidence type="ECO:0000259" key="1">
    <source>
        <dbReference type="Pfam" id="PF21812"/>
    </source>
</evidence>
<protein>
    <recommendedName>
        <fullName evidence="1">DUF6881 domain-containing protein</fullName>
    </recommendedName>
</protein>
<sequence length="110" mass="12582">MKYLAVRWVHSDPEYPVLRLGEYDGGGWEQRKIDVYRDGRVGFADAHEERDAELALVPMPGLEEIAAETDSAPLEISQAEFERFWEQRRAGGAYWKAALLTTTRGDALRR</sequence>
<reference evidence="2 3" key="2">
    <citation type="submission" date="2016-12" db="EMBL/GenBank/DDBJ databases">
        <title>Draft Genome Sequence of Cystobacter ferrugineus Strain Cbfe23.</title>
        <authorList>
            <person name="Akbar S."/>
            <person name="Dowd S.E."/>
            <person name="Stevens D.C."/>
        </authorList>
    </citation>
    <scope>NUCLEOTIDE SEQUENCE [LARGE SCALE GENOMIC DNA]</scope>
    <source>
        <strain evidence="2 3">Cbfe23</strain>
    </source>
</reference>
<reference evidence="3" key="1">
    <citation type="submission" date="2016-11" db="EMBL/GenBank/DDBJ databases">
        <authorList>
            <person name="Shukria A."/>
            <person name="Stevens D.C."/>
        </authorList>
    </citation>
    <scope>NUCLEOTIDE SEQUENCE [LARGE SCALE GENOMIC DNA]</scope>
    <source>
        <strain evidence="3">Cbfe23</strain>
    </source>
</reference>
<gene>
    <name evidence="2" type="ORF">BON30_43360</name>
</gene>
<dbReference type="RefSeq" id="WP_071904483.1">
    <property type="nucleotide sequence ID" value="NZ_MPIN01000019.1"/>
</dbReference>
<evidence type="ECO:0000313" key="2">
    <source>
        <dbReference type="EMBL" id="OJH34375.1"/>
    </source>
</evidence>
<dbReference type="Pfam" id="PF21812">
    <property type="entry name" value="DUF6881"/>
    <property type="match status" value="1"/>
</dbReference>
<proteinExistence type="predicted"/>
<keyword evidence="3" id="KW-1185">Reference proteome</keyword>
<organism evidence="2 3">
    <name type="scientific">Cystobacter ferrugineus</name>
    <dbReference type="NCBI Taxonomy" id="83449"/>
    <lineage>
        <taxon>Bacteria</taxon>
        <taxon>Pseudomonadati</taxon>
        <taxon>Myxococcota</taxon>
        <taxon>Myxococcia</taxon>
        <taxon>Myxococcales</taxon>
        <taxon>Cystobacterineae</taxon>
        <taxon>Archangiaceae</taxon>
        <taxon>Cystobacter</taxon>
    </lineage>
</organism>
<accession>A0A1L9AWI7</accession>
<dbReference type="AlphaFoldDB" id="A0A1L9AWI7"/>
<dbReference type="EMBL" id="MPIN01000019">
    <property type="protein sequence ID" value="OJH34375.1"/>
    <property type="molecule type" value="Genomic_DNA"/>
</dbReference>